<keyword evidence="10 12" id="KW-0460">Magnesium</keyword>
<comment type="pathway">
    <text evidence="1 12">Sulfur metabolism; glutathione biosynthesis; glutathione from L-cysteine and L-glutamate: step 2/2.</text>
</comment>
<feature type="domain" description="Glutathione synthase substrate-binding" evidence="15">
    <location>
        <begin position="221"/>
        <end position="324"/>
    </location>
</feature>
<feature type="binding site" evidence="13">
    <location>
        <position position="139"/>
    </location>
    <ligand>
        <name>substrate</name>
    </ligand>
</feature>
<feature type="binding site" evidence="14">
    <location>
        <position position="160"/>
    </location>
    <ligand>
        <name>Mg(2+)</name>
        <dbReference type="ChEBI" id="CHEBI:18420"/>
    </ligand>
</feature>
<feature type="binding site" evidence="14">
    <location>
        <position position="391"/>
    </location>
    <ligand>
        <name>Mg(2+)</name>
        <dbReference type="ChEBI" id="CHEBI:18420"/>
    </ligand>
</feature>
<keyword evidence="6 12" id="KW-0317">Glutathione biosynthesis</keyword>
<accession>A0ABD6EH37</accession>
<evidence type="ECO:0000256" key="3">
    <source>
        <dbReference type="ARBA" id="ARBA00012214"/>
    </source>
</evidence>
<proteinExistence type="inferred from homology"/>
<evidence type="ECO:0000256" key="2">
    <source>
        <dbReference type="ARBA" id="ARBA00010385"/>
    </source>
</evidence>
<sequence>MTGETDLGDSNDTTALKHYPSLPLEEDVLHCLVEDAVDWAQAHGMVMRTPEHKDRSDICQIAPFTLLPSLFPRQMFDLAVKIQKVTNLLYHRIAFDHDFLVMSLEAVARTDDFTRNLMKIYDAVYKDGLKQPKALLLQRADYMCDDKGKMGYGLRQVEVNNIAASMGSLTERVTILHGRVLSDLGVPMDVIKSSIVPNRPIDTIAKGLSDAWTDFNDTKAAILFIVEEENQNEIDQRHVEYRIDEFTKRRAKCIRMTLTACAKRLSLKGDNRSLFVDNTQRIGIVYFRAGYVPANYFTELEWDARRTIELSDAIKSPWIGLQLANTKKIQQVLSNPHVVEKYLPDFPEESKLMRGTFAGLWGLESDDQSTETVVRDAVANPSNYVLKPQLEGGWGNYYGEDLAEKLRTMTLDERAAYILMEKIHPMVTKNYLIRPFQNVQLSETVGELGIYGCLYGKGSFSGKFEVVFNECSGHIIRSKGKDVDKGGVAVGAAFIDSPFLF</sequence>
<dbReference type="GO" id="GO:0005524">
    <property type="term" value="F:ATP binding"/>
    <property type="evidence" value="ECO:0007669"/>
    <property type="project" value="UniProtKB-UniRule"/>
</dbReference>
<evidence type="ECO:0000256" key="11">
    <source>
        <dbReference type="ARBA" id="ARBA00048871"/>
    </source>
</evidence>
<comment type="similarity">
    <text evidence="2 12">Belongs to the eukaryotic GSH synthase family.</text>
</comment>
<dbReference type="EMBL" id="JBGFUD010003283">
    <property type="protein sequence ID" value="MFH4978537.1"/>
    <property type="molecule type" value="Genomic_DNA"/>
</dbReference>
<dbReference type="PANTHER" id="PTHR11130">
    <property type="entry name" value="GLUTATHIONE SYNTHETASE"/>
    <property type="match status" value="1"/>
</dbReference>
<reference evidence="16 17" key="1">
    <citation type="submission" date="2024-08" db="EMBL/GenBank/DDBJ databases">
        <title>Gnathostoma spinigerum genome.</title>
        <authorList>
            <person name="Gonzalez-Bertolin B."/>
            <person name="Monzon S."/>
            <person name="Zaballos A."/>
            <person name="Jimenez P."/>
            <person name="Dekumyoy P."/>
            <person name="Varona S."/>
            <person name="Cuesta I."/>
            <person name="Sumanam S."/>
            <person name="Adisakwattana P."/>
            <person name="Gasser R.B."/>
            <person name="Hernandez-Gonzalez A."/>
            <person name="Young N.D."/>
            <person name="Perteguer M.J."/>
        </authorList>
    </citation>
    <scope>NUCLEOTIDE SEQUENCE [LARGE SCALE GENOMIC DNA]</scope>
    <source>
        <strain evidence="16">AL3</strain>
        <tissue evidence="16">Liver</tissue>
    </source>
</reference>
<feature type="binding site" evidence="13">
    <location>
        <begin position="420"/>
        <end position="423"/>
    </location>
    <ligand>
        <name>ATP</name>
        <dbReference type="ChEBI" id="CHEBI:30616"/>
    </ligand>
</feature>
<evidence type="ECO:0000256" key="5">
    <source>
        <dbReference type="ARBA" id="ARBA00022598"/>
    </source>
</evidence>
<gene>
    <name evidence="16" type="ORF">AB6A40_005246</name>
</gene>
<evidence type="ECO:0000259" key="15">
    <source>
        <dbReference type="Pfam" id="PF03199"/>
    </source>
</evidence>
<evidence type="ECO:0000256" key="14">
    <source>
        <dbReference type="PIRSR" id="PIRSR001558-2"/>
    </source>
</evidence>
<keyword evidence="8 12" id="KW-0547">Nucleotide-binding</keyword>
<dbReference type="InterPro" id="IPR005615">
    <property type="entry name" value="Glutathione_synthase"/>
</dbReference>
<dbReference type="InterPro" id="IPR014709">
    <property type="entry name" value="Glutathione_synthase_C_euk"/>
</dbReference>
<dbReference type="Pfam" id="PF03199">
    <property type="entry name" value="GSH_synthase"/>
    <property type="match status" value="1"/>
</dbReference>
<evidence type="ECO:0000256" key="1">
    <source>
        <dbReference type="ARBA" id="ARBA00004965"/>
    </source>
</evidence>
<dbReference type="Gene3D" id="1.10.1080.10">
    <property type="entry name" value="Glutathione Synthetase, Chain A, domain 3"/>
    <property type="match status" value="1"/>
</dbReference>
<evidence type="ECO:0000256" key="4">
    <source>
        <dbReference type="ARBA" id="ARBA00020821"/>
    </source>
</evidence>
<dbReference type="GO" id="GO:0043295">
    <property type="term" value="F:glutathione binding"/>
    <property type="evidence" value="ECO:0007669"/>
    <property type="project" value="UniProtKB-UniRule"/>
</dbReference>
<protein>
    <recommendedName>
        <fullName evidence="4 12">Glutathione synthetase</fullName>
        <shortName evidence="12">GSH-S</shortName>
        <ecNumber evidence="3 12">6.3.2.3</ecNumber>
    </recommendedName>
</protein>
<dbReference type="SUPFAM" id="SSF56059">
    <property type="entry name" value="Glutathione synthetase ATP-binding domain-like"/>
    <property type="match status" value="1"/>
</dbReference>
<feature type="binding site" evidence="13">
    <location>
        <position position="479"/>
    </location>
    <ligand>
        <name>ATP</name>
        <dbReference type="ChEBI" id="CHEBI:30616"/>
    </ligand>
</feature>
<comment type="caution">
    <text evidence="16">The sequence shown here is derived from an EMBL/GenBank/DDBJ whole genome shotgun (WGS) entry which is preliminary data.</text>
</comment>
<evidence type="ECO:0000256" key="7">
    <source>
        <dbReference type="ARBA" id="ARBA00022723"/>
    </source>
</evidence>
<dbReference type="NCBIfam" id="TIGR01986">
    <property type="entry name" value="glut_syn_euk"/>
    <property type="match status" value="1"/>
</dbReference>
<feature type="binding site" evidence="13">
    <location>
        <position position="327"/>
    </location>
    <ligand>
        <name>ATP</name>
        <dbReference type="ChEBI" id="CHEBI:30616"/>
    </ligand>
</feature>
<dbReference type="GO" id="GO:0000287">
    <property type="term" value="F:magnesium ion binding"/>
    <property type="evidence" value="ECO:0007669"/>
    <property type="project" value="UniProtKB-UniRule"/>
</dbReference>
<evidence type="ECO:0000256" key="13">
    <source>
        <dbReference type="PIRSR" id="PIRSR001558-1"/>
    </source>
</evidence>
<keyword evidence="9 12" id="KW-0067">ATP-binding</keyword>
<dbReference type="EC" id="6.3.2.3" evidence="3 12"/>
<evidence type="ECO:0000313" key="16">
    <source>
        <dbReference type="EMBL" id="MFH4978537.1"/>
    </source>
</evidence>
<evidence type="ECO:0000256" key="10">
    <source>
        <dbReference type="ARBA" id="ARBA00022842"/>
    </source>
</evidence>
<dbReference type="GO" id="GO:0004363">
    <property type="term" value="F:glutathione synthase activity"/>
    <property type="evidence" value="ECO:0007669"/>
    <property type="project" value="UniProtKB-UniRule"/>
</dbReference>
<comment type="cofactor">
    <cofactor evidence="12 14">
        <name>Mg(2+)</name>
        <dbReference type="ChEBI" id="CHEBI:18420"/>
    </cofactor>
    <text evidence="12 14">Binds 1 Mg(2+) ion per subunit.</text>
</comment>
<dbReference type="InterPro" id="IPR014042">
    <property type="entry name" value="Glutathione_synthase_a-hlx"/>
</dbReference>
<dbReference type="AlphaFoldDB" id="A0ABD6EH37"/>
<keyword evidence="17" id="KW-1185">Reference proteome</keyword>
<dbReference type="InterPro" id="IPR037013">
    <property type="entry name" value="GSH-S_sub-bd_sf"/>
</dbReference>
<evidence type="ECO:0000256" key="12">
    <source>
        <dbReference type="PIRNR" id="PIRNR001558"/>
    </source>
</evidence>
<evidence type="ECO:0000256" key="6">
    <source>
        <dbReference type="ARBA" id="ARBA00022684"/>
    </source>
</evidence>
<dbReference type="FunFam" id="3.30.1490.50:FF:000002">
    <property type="entry name" value="Glutathione synthetase"/>
    <property type="match status" value="1"/>
</dbReference>
<organism evidence="16 17">
    <name type="scientific">Gnathostoma spinigerum</name>
    <dbReference type="NCBI Taxonomy" id="75299"/>
    <lineage>
        <taxon>Eukaryota</taxon>
        <taxon>Metazoa</taxon>
        <taxon>Ecdysozoa</taxon>
        <taxon>Nematoda</taxon>
        <taxon>Chromadorea</taxon>
        <taxon>Rhabditida</taxon>
        <taxon>Spirurina</taxon>
        <taxon>Gnathostomatomorpha</taxon>
        <taxon>Gnathostomatoidea</taxon>
        <taxon>Gnathostomatidae</taxon>
        <taxon>Gnathostoma</taxon>
    </lineage>
</organism>
<feature type="binding site" evidence="13">
    <location>
        <position position="477"/>
    </location>
    <ligand>
        <name>substrate</name>
    </ligand>
</feature>
<keyword evidence="5 12" id="KW-0436">Ligase</keyword>
<feature type="binding site" evidence="14">
    <location>
        <position position="158"/>
    </location>
    <ligand>
        <name>Mg(2+)</name>
        <dbReference type="ChEBI" id="CHEBI:18420"/>
    </ligand>
</feature>
<dbReference type="InterPro" id="IPR004887">
    <property type="entry name" value="GSH_synth_subst-bd"/>
</dbReference>
<feature type="binding site" evidence="13">
    <location>
        <position position="158"/>
    </location>
    <ligand>
        <name>ATP</name>
        <dbReference type="ChEBI" id="CHEBI:30616"/>
    </ligand>
</feature>
<dbReference type="Pfam" id="PF03917">
    <property type="entry name" value="GSH_synth_ATP"/>
    <property type="match status" value="1"/>
</dbReference>
<feature type="binding site" evidence="13">
    <location>
        <position position="398"/>
    </location>
    <ligand>
        <name>ATP</name>
        <dbReference type="ChEBI" id="CHEBI:30616"/>
    </ligand>
</feature>
<dbReference type="InterPro" id="IPR016185">
    <property type="entry name" value="PreATP-grasp_dom_sf"/>
</dbReference>
<dbReference type="Gene3D" id="3.30.470.20">
    <property type="entry name" value="ATP-grasp fold, B domain"/>
    <property type="match status" value="1"/>
</dbReference>
<comment type="catalytic activity">
    <reaction evidence="11">
        <text>gamma-L-glutamyl-L-cysteine + glycine + ATP = glutathione + ADP + phosphate + H(+)</text>
        <dbReference type="Rhea" id="RHEA:13557"/>
        <dbReference type="ChEBI" id="CHEBI:15378"/>
        <dbReference type="ChEBI" id="CHEBI:30616"/>
        <dbReference type="ChEBI" id="CHEBI:43474"/>
        <dbReference type="ChEBI" id="CHEBI:57305"/>
        <dbReference type="ChEBI" id="CHEBI:57925"/>
        <dbReference type="ChEBI" id="CHEBI:58173"/>
        <dbReference type="ChEBI" id="CHEBI:456216"/>
        <dbReference type="EC" id="6.3.2.3"/>
    </reaction>
    <physiologicalReaction direction="left-to-right" evidence="11">
        <dbReference type="Rhea" id="RHEA:13558"/>
    </physiologicalReaction>
</comment>
<evidence type="ECO:0000256" key="8">
    <source>
        <dbReference type="ARBA" id="ARBA00022741"/>
    </source>
</evidence>
<keyword evidence="7 12" id="KW-0479">Metal-binding</keyword>
<feature type="binding site" evidence="13">
    <location>
        <position position="236"/>
    </location>
    <ligand>
        <name>substrate</name>
    </ligand>
</feature>
<evidence type="ECO:0000313" key="17">
    <source>
        <dbReference type="Proteomes" id="UP001608902"/>
    </source>
</evidence>
<dbReference type="Gene3D" id="3.30.1490.80">
    <property type="match status" value="1"/>
</dbReference>
<name>A0ABD6EH37_9BILA</name>
<dbReference type="Gene3D" id="3.30.1490.50">
    <property type="match status" value="1"/>
</dbReference>
<dbReference type="PIRSF" id="PIRSF001558">
    <property type="entry name" value="GSHase"/>
    <property type="match status" value="1"/>
</dbReference>
<dbReference type="SUPFAM" id="SSF52440">
    <property type="entry name" value="PreATP-grasp domain"/>
    <property type="match status" value="1"/>
</dbReference>
<feature type="binding site" evidence="13">
    <location>
        <position position="447"/>
    </location>
    <ligand>
        <name>ATP</name>
        <dbReference type="ChEBI" id="CHEBI:30616"/>
    </ligand>
</feature>
<dbReference type="Gene3D" id="3.40.50.1760">
    <property type="entry name" value="Glutathione synthase, substrate-binding domain superfamily, eukaryotic"/>
    <property type="match status" value="1"/>
</dbReference>
<feature type="binding site" evidence="13">
    <location>
        <begin position="387"/>
        <end position="396"/>
    </location>
    <ligand>
        <name>ATP</name>
        <dbReference type="ChEBI" id="CHEBI:30616"/>
    </ligand>
</feature>
<dbReference type="Proteomes" id="UP001608902">
    <property type="component" value="Unassembled WGS sequence"/>
</dbReference>
<evidence type="ECO:0000256" key="9">
    <source>
        <dbReference type="ARBA" id="ARBA00022840"/>
    </source>
</evidence>
<dbReference type="PANTHER" id="PTHR11130:SF0">
    <property type="entry name" value="GLUTATHIONE SYNTHETASE"/>
    <property type="match status" value="1"/>
</dbReference>
<dbReference type="InterPro" id="IPR014049">
    <property type="entry name" value="Glutathione_synthase_N_euk"/>
</dbReference>